<comment type="caution">
    <text evidence="1">The sequence shown here is derived from an EMBL/GenBank/DDBJ whole genome shotgun (WGS) entry which is preliminary data.</text>
</comment>
<dbReference type="STRING" id="1114972.FD35_GL002155"/>
<proteinExistence type="predicted"/>
<sequence length="79" mass="8869">MQVKVEKEDRLKAEAYSQSQYGISYPNLIALLTKRIAHAVDNEEVSPSVQKLINEAVKGQTTGDKKFSNIDELYKDLGI</sequence>
<organism evidence="1 2">
    <name type="scientific">Furfurilactobacillus rossiae DSM 15814</name>
    <dbReference type="NCBI Taxonomy" id="1114972"/>
    <lineage>
        <taxon>Bacteria</taxon>
        <taxon>Bacillati</taxon>
        <taxon>Bacillota</taxon>
        <taxon>Bacilli</taxon>
        <taxon>Lactobacillales</taxon>
        <taxon>Lactobacillaceae</taxon>
        <taxon>Furfurilactobacillus</taxon>
    </lineage>
</organism>
<evidence type="ECO:0000313" key="1">
    <source>
        <dbReference type="EMBL" id="KRL56115.1"/>
    </source>
</evidence>
<keyword evidence="2" id="KW-1185">Reference proteome</keyword>
<name>A0A0R1RS50_9LACO</name>
<dbReference type="EMBL" id="AZFF01000005">
    <property type="protein sequence ID" value="KRL56115.1"/>
    <property type="molecule type" value="Genomic_DNA"/>
</dbReference>
<reference evidence="1 2" key="1">
    <citation type="journal article" date="2015" name="Genome Announc.">
        <title>Expanding the biotechnology potential of lactobacilli through comparative genomics of 213 strains and associated genera.</title>
        <authorList>
            <person name="Sun Z."/>
            <person name="Harris H.M."/>
            <person name="McCann A."/>
            <person name="Guo C."/>
            <person name="Argimon S."/>
            <person name="Zhang W."/>
            <person name="Yang X."/>
            <person name="Jeffery I.B."/>
            <person name="Cooney J.C."/>
            <person name="Kagawa T.F."/>
            <person name="Liu W."/>
            <person name="Song Y."/>
            <person name="Salvetti E."/>
            <person name="Wrobel A."/>
            <person name="Rasinkangas P."/>
            <person name="Parkhill J."/>
            <person name="Rea M.C."/>
            <person name="O'Sullivan O."/>
            <person name="Ritari J."/>
            <person name="Douillard F.P."/>
            <person name="Paul Ross R."/>
            <person name="Yang R."/>
            <person name="Briner A.E."/>
            <person name="Felis G.E."/>
            <person name="de Vos W.M."/>
            <person name="Barrangou R."/>
            <person name="Klaenhammer T.R."/>
            <person name="Caufield P.W."/>
            <person name="Cui Y."/>
            <person name="Zhang H."/>
            <person name="O'Toole P.W."/>
        </authorList>
    </citation>
    <scope>NUCLEOTIDE SEQUENCE [LARGE SCALE GENOMIC DNA]</scope>
    <source>
        <strain evidence="1 2">DSM 15814</strain>
    </source>
</reference>
<dbReference type="AlphaFoldDB" id="A0A0R1RS50"/>
<protein>
    <submittedName>
        <fullName evidence="1">Uncharacterized protein</fullName>
    </submittedName>
</protein>
<dbReference type="PATRIC" id="fig|1114972.6.peg.2205"/>
<accession>A0A0R1RS50</accession>
<gene>
    <name evidence="1" type="ORF">FD35_GL002155</name>
</gene>
<dbReference type="Proteomes" id="UP000051999">
    <property type="component" value="Unassembled WGS sequence"/>
</dbReference>
<evidence type="ECO:0000313" key="2">
    <source>
        <dbReference type="Proteomes" id="UP000051999"/>
    </source>
</evidence>